<comment type="caution">
    <text evidence="1">The sequence shown here is derived from an EMBL/GenBank/DDBJ whole genome shotgun (WGS) entry which is preliminary data.</text>
</comment>
<organism evidence="1">
    <name type="scientific">marine sediment metagenome</name>
    <dbReference type="NCBI Taxonomy" id="412755"/>
    <lineage>
        <taxon>unclassified sequences</taxon>
        <taxon>metagenomes</taxon>
        <taxon>ecological metagenomes</taxon>
    </lineage>
</organism>
<accession>A0A0F9RGP6</accession>
<dbReference type="AlphaFoldDB" id="A0A0F9RGP6"/>
<reference evidence="1" key="1">
    <citation type="journal article" date="2015" name="Nature">
        <title>Complex archaea that bridge the gap between prokaryotes and eukaryotes.</title>
        <authorList>
            <person name="Spang A."/>
            <person name="Saw J.H."/>
            <person name="Jorgensen S.L."/>
            <person name="Zaremba-Niedzwiedzka K."/>
            <person name="Martijn J."/>
            <person name="Lind A.E."/>
            <person name="van Eijk R."/>
            <person name="Schleper C."/>
            <person name="Guy L."/>
            <person name="Ettema T.J."/>
        </authorList>
    </citation>
    <scope>NUCLEOTIDE SEQUENCE</scope>
</reference>
<dbReference type="EMBL" id="LAZR01000949">
    <property type="protein sequence ID" value="KKN53969.1"/>
    <property type="molecule type" value="Genomic_DNA"/>
</dbReference>
<evidence type="ECO:0000313" key="1">
    <source>
        <dbReference type="EMBL" id="KKN53969.1"/>
    </source>
</evidence>
<name>A0A0F9RGP6_9ZZZZ</name>
<sequence length="517" mass="60612">MFKSNVSRRYKSRPYRIVHYCEKYKLEDNLEIIAFDKRFSGVKLRWVLRKRYNYTKRLLYAIIERIIDNSNVIIVIYGTPNSGKSEGAQIIAFFIRYVLWKYVKIKIEIHYAFSTADFQDILPDMEVGDVGIRDESSGLSGAGSKNVQKYLDNITKAVRMDQNSFVFVDPLLMEPDVVSYYLETAGKNKKTRKVRFILYDKNKDELGHIYLPLHWCKRFRKLYKIKKKANLEAMKALAGMVTPELSNRLERDEMNLLQYCSEYFVTKKGDIEPLIYRYNRRFIKKEDMIKGDTHYIKILTSLVWLDIKEGRNIKIKKKKEIKLKIHYKNGQTFSKFVRANIPENTGERPNYIVARIAEGLAKGLSHDAIGANHKDIGAGIINTYSKWIRREAPIEIRLGFLFEKWFALSVGVPLEQLEELLGSNEPDKPDLIWKDKIYSIKLRIEQRSKTMRFNQPIDFSPEYKDAIRKGCKYTLVFMNPAWELKIQLIELDPVNDPDDVIVRSPSFKKPSKMLAMD</sequence>
<proteinExistence type="predicted"/>
<gene>
    <name evidence="1" type="ORF">LCGC14_0597070</name>
</gene>
<protein>
    <submittedName>
        <fullName evidence="1">Uncharacterized protein</fullName>
    </submittedName>
</protein>